<dbReference type="GeneID" id="20321072"/>
<dbReference type="Proteomes" id="UP000054324">
    <property type="component" value="Unassembled WGS sequence"/>
</dbReference>
<dbReference type="CTD" id="20321072"/>
<reference evidence="2 3" key="1">
    <citation type="submission" date="2013-11" db="EMBL/GenBank/DDBJ databases">
        <title>Opisthorchis viverrini - life in the bile duct.</title>
        <authorList>
            <person name="Young N.D."/>
            <person name="Nagarajan N."/>
            <person name="Lin S.J."/>
            <person name="Korhonen P.K."/>
            <person name="Jex A.R."/>
            <person name="Hall R.S."/>
            <person name="Safavi-Hemami H."/>
            <person name="Kaewkong W."/>
            <person name="Bertrand D."/>
            <person name="Gao S."/>
            <person name="Seet Q."/>
            <person name="Wongkham S."/>
            <person name="Teh B.T."/>
            <person name="Wongkham C."/>
            <person name="Intapan P.M."/>
            <person name="Maleewong W."/>
            <person name="Yang X."/>
            <person name="Hu M."/>
            <person name="Wang Z."/>
            <person name="Hofmann A."/>
            <person name="Sternberg P.W."/>
            <person name="Tan P."/>
            <person name="Wang J."/>
            <person name="Gasser R.B."/>
        </authorList>
    </citation>
    <scope>NUCLEOTIDE SEQUENCE [LARGE SCALE GENOMIC DNA]</scope>
</reference>
<dbReference type="EMBL" id="KL596768">
    <property type="protein sequence ID" value="KER25721.1"/>
    <property type="molecule type" value="Genomic_DNA"/>
</dbReference>
<sequence length="129" mass="14030">MAKSRNRVPIQLALQSDIHILLDGSNEDCLGNPIPSKDSQLKLQKIKCCFEELQPVNVPSPENPSDGITSKHAKGKDNVKLKIGSHLTGTMSVEETVRYGSVTSAVEYLKTSQNPRPVWPGPTAVQPAQ</sequence>
<evidence type="ECO:0000256" key="1">
    <source>
        <dbReference type="SAM" id="MobiDB-lite"/>
    </source>
</evidence>
<dbReference type="RefSeq" id="XP_009170545.1">
    <property type="nucleotide sequence ID" value="XM_009172281.1"/>
</dbReference>
<dbReference type="AlphaFoldDB" id="A0A074ZEM0"/>
<keyword evidence="3" id="KW-1185">Reference proteome</keyword>
<name>A0A074ZEM0_OPIVI</name>
<evidence type="ECO:0000313" key="3">
    <source>
        <dbReference type="Proteomes" id="UP000054324"/>
    </source>
</evidence>
<accession>A0A074ZEM0</accession>
<proteinExistence type="predicted"/>
<dbReference type="KEGG" id="ovi:T265_06893"/>
<gene>
    <name evidence="2" type="ORF">T265_06893</name>
</gene>
<organism evidence="2 3">
    <name type="scientific">Opisthorchis viverrini</name>
    <name type="common">Southeast Asian liver fluke</name>
    <dbReference type="NCBI Taxonomy" id="6198"/>
    <lineage>
        <taxon>Eukaryota</taxon>
        <taxon>Metazoa</taxon>
        <taxon>Spiralia</taxon>
        <taxon>Lophotrochozoa</taxon>
        <taxon>Platyhelminthes</taxon>
        <taxon>Trematoda</taxon>
        <taxon>Digenea</taxon>
        <taxon>Opisthorchiida</taxon>
        <taxon>Opisthorchiata</taxon>
        <taxon>Opisthorchiidae</taxon>
        <taxon>Opisthorchis</taxon>
    </lineage>
</organism>
<feature type="region of interest" description="Disordered" evidence="1">
    <location>
        <begin position="110"/>
        <end position="129"/>
    </location>
</feature>
<feature type="region of interest" description="Disordered" evidence="1">
    <location>
        <begin position="55"/>
        <end position="74"/>
    </location>
</feature>
<evidence type="ECO:0000313" key="2">
    <source>
        <dbReference type="EMBL" id="KER25721.1"/>
    </source>
</evidence>
<protein>
    <submittedName>
        <fullName evidence="2">Uncharacterized protein</fullName>
    </submittedName>
</protein>